<gene>
    <name evidence="1" type="ORF">KC01_LOCUS37541</name>
</gene>
<accession>A0AAV2MCI1</accession>
<sequence length="100" mass="10974">MQVNRVEREDVVVILVWDKCDPEDDSVVGMEQGQSTAVCAAAAGGGGARDSRAVQCAAFNDQEFMGRLYNWEPFTEAVSPVQRVRSATTQRHTTALLNEE</sequence>
<protein>
    <submittedName>
        <fullName evidence="1">Uncharacterized protein</fullName>
    </submittedName>
</protein>
<dbReference type="Proteomes" id="UP001497482">
    <property type="component" value="Chromosome 7"/>
</dbReference>
<reference evidence="1 2" key="1">
    <citation type="submission" date="2024-04" db="EMBL/GenBank/DDBJ databases">
        <authorList>
            <person name="Waldvogel A.-M."/>
            <person name="Schoenle A."/>
        </authorList>
    </citation>
    <scope>NUCLEOTIDE SEQUENCE [LARGE SCALE GENOMIC DNA]</scope>
</reference>
<dbReference type="EMBL" id="OZ035829">
    <property type="protein sequence ID" value="CAL1611058.1"/>
    <property type="molecule type" value="Genomic_DNA"/>
</dbReference>
<keyword evidence="2" id="KW-1185">Reference proteome</keyword>
<evidence type="ECO:0000313" key="1">
    <source>
        <dbReference type="EMBL" id="CAL1611058.1"/>
    </source>
</evidence>
<organism evidence="1 2">
    <name type="scientific">Knipowitschia caucasica</name>
    <name type="common">Caucasian dwarf goby</name>
    <name type="synonym">Pomatoschistus caucasicus</name>
    <dbReference type="NCBI Taxonomy" id="637954"/>
    <lineage>
        <taxon>Eukaryota</taxon>
        <taxon>Metazoa</taxon>
        <taxon>Chordata</taxon>
        <taxon>Craniata</taxon>
        <taxon>Vertebrata</taxon>
        <taxon>Euteleostomi</taxon>
        <taxon>Actinopterygii</taxon>
        <taxon>Neopterygii</taxon>
        <taxon>Teleostei</taxon>
        <taxon>Neoteleostei</taxon>
        <taxon>Acanthomorphata</taxon>
        <taxon>Gobiaria</taxon>
        <taxon>Gobiiformes</taxon>
        <taxon>Gobioidei</taxon>
        <taxon>Gobiidae</taxon>
        <taxon>Gobiinae</taxon>
        <taxon>Knipowitschia</taxon>
    </lineage>
</organism>
<name>A0AAV2MCI1_KNICA</name>
<evidence type="ECO:0000313" key="2">
    <source>
        <dbReference type="Proteomes" id="UP001497482"/>
    </source>
</evidence>
<dbReference type="AlphaFoldDB" id="A0AAV2MCI1"/>
<proteinExistence type="predicted"/>